<dbReference type="EMBL" id="CCSB01000004">
    <property type="protein sequence ID" value="CDZ78963.1"/>
    <property type="molecule type" value="Genomic_DNA"/>
</dbReference>
<keyword evidence="4" id="KW-1185">Reference proteome</keyword>
<feature type="chain" id="PRO_5009744223" evidence="1">
    <location>
        <begin position="31"/>
        <end position="171"/>
    </location>
</feature>
<dbReference type="SMART" id="SM00972">
    <property type="entry name" value="SCPU"/>
    <property type="match status" value="1"/>
</dbReference>
<gene>
    <name evidence="3" type="ORF">BN59_03278</name>
</gene>
<accession>A0A078L4Y0</accession>
<dbReference type="Proteomes" id="UP000044071">
    <property type="component" value="Unassembled WGS sequence"/>
</dbReference>
<name>A0A078L4Y0_9GAMM</name>
<dbReference type="OrthoDB" id="129846at2"/>
<dbReference type="PANTHER" id="PTHR37089">
    <property type="entry name" value="PROTEIN U-RELATED"/>
    <property type="match status" value="1"/>
</dbReference>
<evidence type="ECO:0000313" key="4">
    <source>
        <dbReference type="Proteomes" id="UP000044071"/>
    </source>
</evidence>
<feature type="signal peptide" evidence="1">
    <location>
        <begin position="1"/>
        <end position="30"/>
    </location>
</feature>
<keyword evidence="1" id="KW-0732">Signal</keyword>
<evidence type="ECO:0000313" key="3">
    <source>
        <dbReference type="EMBL" id="CDZ78963.1"/>
    </source>
</evidence>
<feature type="domain" description="Spore coat protein U/FanG" evidence="2">
    <location>
        <begin position="34"/>
        <end position="168"/>
    </location>
</feature>
<dbReference type="Pfam" id="PF05229">
    <property type="entry name" value="SCPU"/>
    <property type="match status" value="1"/>
</dbReference>
<proteinExistence type="predicted"/>
<protein>
    <submittedName>
        <fullName evidence="3">Putative secreted protein</fullName>
    </submittedName>
</protein>
<sequence>MEKELSLLPRFGAKFLLVLSLTSLCAQTYAATTTTTLAVTATVLTACIVTTTPVAFGNYSPVQATPTTGTGTIITTCTLSSTYTIGLDAGASSGATVTTRKMTFLTNLLPYGLYQDSGHTTNWGNTPGTDTPAATTATGLAQTKTVYGSIPAGATVPAGAYTDTVNVTVTY</sequence>
<evidence type="ECO:0000259" key="2">
    <source>
        <dbReference type="Pfam" id="PF05229"/>
    </source>
</evidence>
<dbReference type="AlphaFoldDB" id="A0A078L4Y0"/>
<dbReference type="InterPro" id="IPR053167">
    <property type="entry name" value="Spore_coat_component"/>
</dbReference>
<dbReference type="eggNOG" id="COG5430">
    <property type="taxonomic scope" value="Bacteria"/>
</dbReference>
<dbReference type="InterPro" id="IPR007893">
    <property type="entry name" value="Spore_coat_U/FanG"/>
</dbReference>
<dbReference type="RefSeq" id="WP_044012135.1">
    <property type="nucleotide sequence ID" value="NZ_CCVW01000004.1"/>
</dbReference>
<dbReference type="STRING" id="1034943.BN59_03278"/>
<evidence type="ECO:0000256" key="1">
    <source>
        <dbReference type="SAM" id="SignalP"/>
    </source>
</evidence>
<reference evidence="3 4" key="1">
    <citation type="submission" date="2014-06" db="EMBL/GenBank/DDBJ databases">
        <authorList>
            <person name="Urmite Genomes Urmite Genomes"/>
        </authorList>
    </citation>
    <scope>NUCLEOTIDE SEQUENCE [LARGE SCALE GENOMIC DNA]</scope>
</reference>
<organism evidence="3 4">
    <name type="scientific">Legionella massiliensis</name>
    <dbReference type="NCBI Taxonomy" id="1034943"/>
    <lineage>
        <taxon>Bacteria</taxon>
        <taxon>Pseudomonadati</taxon>
        <taxon>Pseudomonadota</taxon>
        <taxon>Gammaproteobacteria</taxon>
        <taxon>Legionellales</taxon>
        <taxon>Legionellaceae</taxon>
        <taxon>Legionella</taxon>
    </lineage>
</organism>